<dbReference type="Proteomes" id="UP000654993">
    <property type="component" value="Unassembled WGS sequence"/>
</dbReference>
<dbReference type="InterPro" id="IPR051465">
    <property type="entry name" value="Cell_Envelope_Struct_Comp"/>
</dbReference>
<dbReference type="PROSITE" id="PS51272">
    <property type="entry name" value="SLH"/>
    <property type="match status" value="3"/>
</dbReference>
<keyword evidence="1" id="KW-0732">Signal</keyword>
<feature type="chain" id="PRO_5037732563" description="SLH domain-containing protein" evidence="1">
    <location>
        <begin position="31"/>
        <end position="389"/>
    </location>
</feature>
<dbReference type="InterPro" id="IPR001119">
    <property type="entry name" value="SLH_dom"/>
</dbReference>
<reference evidence="3" key="1">
    <citation type="submission" date="2020-08" db="EMBL/GenBank/DDBJ databases">
        <authorList>
            <person name="Uke A."/>
            <person name="Chhe C."/>
            <person name="Baramee S."/>
            <person name="Kosugi A."/>
        </authorList>
    </citation>
    <scope>NUCLEOTIDE SEQUENCE</scope>
    <source>
        <strain evidence="3">DA-C8</strain>
    </source>
</reference>
<name>A0A916QEX2_9BACL</name>
<organism evidence="3 4">
    <name type="scientific">Insulibacter thermoxylanivorax</name>
    <dbReference type="NCBI Taxonomy" id="2749268"/>
    <lineage>
        <taxon>Bacteria</taxon>
        <taxon>Bacillati</taxon>
        <taxon>Bacillota</taxon>
        <taxon>Bacilli</taxon>
        <taxon>Bacillales</taxon>
        <taxon>Paenibacillaceae</taxon>
        <taxon>Insulibacter</taxon>
    </lineage>
</organism>
<dbReference type="AlphaFoldDB" id="A0A916QEX2"/>
<dbReference type="PANTHER" id="PTHR43308:SF5">
    <property type="entry name" value="S-LAYER PROTEIN _ PEPTIDOGLYCAN ENDO-BETA-N-ACETYLGLUCOSAMINIDASE"/>
    <property type="match status" value="1"/>
</dbReference>
<gene>
    <name evidence="3" type="ORF">PRECH8_16500</name>
</gene>
<feature type="signal peptide" evidence="1">
    <location>
        <begin position="1"/>
        <end position="30"/>
    </location>
</feature>
<comment type="caution">
    <text evidence="3">The sequence shown here is derived from an EMBL/GenBank/DDBJ whole genome shotgun (WGS) entry which is preliminary data.</text>
</comment>
<evidence type="ECO:0000256" key="1">
    <source>
        <dbReference type="SAM" id="SignalP"/>
    </source>
</evidence>
<dbReference type="Pfam" id="PF00395">
    <property type="entry name" value="SLH"/>
    <property type="match status" value="3"/>
</dbReference>
<feature type="domain" description="SLH" evidence="2">
    <location>
        <begin position="333"/>
        <end position="389"/>
    </location>
</feature>
<evidence type="ECO:0000259" key="2">
    <source>
        <dbReference type="PROSITE" id="PS51272"/>
    </source>
</evidence>
<reference evidence="3" key="2">
    <citation type="journal article" date="2021" name="Data Brief">
        <title>Draft genome sequence data of the facultative, thermophilic, xylanolytic bacterium Paenibacillus sp. strain DA-C8.</title>
        <authorList>
            <person name="Chhe C."/>
            <person name="Uke A."/>
            <person name="Baramee S."/>
            <person name="Ungkulpasvich U."/>
            <person name="Tachaapaikoon C."/>
            <person name="Pason P."/>
            <person name="Waeonukul R."/>
            <person name="Ratanakhanokchai K."/>
            <person name="Kosugi A."/>
        </authorList>
    </citation>
    <scope>NUCLEOTIDE SEQUENCE</scope>
    <source>
        <strain evidence="3">DA-C8</strain>
    </source>
</reference>
<feature type="domain" description="SLH" evidence="2">
    <location>
        <begin position="210"/>
        <end position="273"/>
    </location>
</feature>
<dbReference type="PANTHER" id="PTHR43308">
    <property type="entry name" value="OUTER MEMBRANE PROTEIN ALPHA-RELATED"/>
    <property type="match status" value="1"/>
</dbReference>
<sequence length="389" mass="43674">MYTVKKTGRTWLAAILSVAMLLAVVTPVHAEGAASWRDAKGKSAQERLAVYERIPVDPAYLYLGKVVSDDPMAVVTHYDESDLRRTAVIRVWTGEFSRHENDLQMTWDDLTYQADGTLVQAVPDLEAFIPDYFLESNQKNYHIADYLGILPWVADIPTDSEAAARGLAKIEDMKLYNMYGIQHQLPEGVEIDYGDPGAVKLHTRVPDPVNAIDLPVDAAGSWAKDYIIHLYKLGIVTGYPDKTIRPERTLTRSEFIAMLTRALELPLDEVTEYGDVVGTWVQEEVAAAERAGIIPRGSETSRFRPNDEITRVEMIEMIYHAVSSYGIEPRVEKINFSDVSNLNVIQREALEHTTQIGIIAGYSDGTFRPYNKLQRAEAFKVLSVLLQLI</sequence>
<dbReference type="RefSeq" id="WP_200966608.1">
    <property type="nucleotide sequence ID" value="NZ_BMAQ01000017.1"/>
</dbReference>
<accession>A0A916QEX2</accession>
<dbReference type="EMBL" id="BMAQ01000017">
    <property type="protein sequence ID" value="GFR38354.1"/>
    <property type="molecule type" value="Genomic_DNA"/>
</dbReference>
<feature type="domain" description="SLH" evidence="2">
    <location>
        <begin position="275"/>
        <end position="332"/>
    </location>
</feature>
<protein>
    <recommendedName>
        <fullName evidence="2">SLH domain-containing protein</fullName>
    </recommendedName>
</protein>
<evidence type="ECO:0000313" key="3">
    <source>
        <dbReference type="EMBL" id="GFR38354.1"/>
    </source>
</evidence>
<proteinExistence type="predicted"/>
<keyword evidence="4" id="KW-1185">Reference proteome</keyword>
<evidence type="ECO:0000313" key="4">
    <source>
        <dbReference type="Proteomes" id="UP000654993"/>
    </source>
</evidence>